<evidence type="ECO:0000256" key="5">
    <source>
        <dbReference type="ARBA" id="ARBA00022692"/>
    </source>
</evidence>
<dbReference type="RefSeq" id="WP_307229897.1">
    <property type="nucleotide sequence ID" value="NZ_JAUSTT010000014.1"/>
</dbReference>
<evidence type="ECO:0000256" key="8">
    <source>
        <dbReference type="SAM" id="Phobius"/>
    </source>
</evidence>
<comment type="subcellular location">
    <subcellularLocation>
        <location evidence="1">Cell membrane</location>
        <topology evidence="1">Multi-pass membrane protein</topology>
    </subcellularLocation>
</comment>
<feature type="transmembrane region" description="Helical" evidence="8">
    <location>
        <begin position="255"/>
        <end position="275"/>
    </location>
</feature>
<feature type="transmembrane region" description="Helical" evidence="8">
    <location>
        <begin position="101"/>
        <end position="123"/>
    </location>
</feature>
<accession>A0ABT9WTJ1</accession>
<dbReference type="Pfam" id="PF03547">
    <property type="entry name" value="Mem_trans"/>
    <property type="match status" value="2"/>
</dbReference>
<dbReference type="Proteomes" id="UP001223586">
    <property type="component" value="Unassembled WGS sequence"/>
</dbReference>
<dbReference type="PANTHER" id="PTHR36838:SF1">
    <property type="entry name" value="SLR1864 PROTEIN"/>
    <property type="match status" value="1"/>
</dbReference>
<dbReference type="PANTHER" id="PTHR36838">
    <property type="entry name" value="AUXIN EFFLUX CARRIER FAMILY PROTEIN"/>
    <property type="match status" value="1"/>
</dbReference>
<organism evidence="9 10">
    <name type="scientific">Bacillus chungangensis</name>
    <dbReference type="NCBI Taxonomy" id="587633"/>
    <lineage>
        <taxon>Bacteria</taxon>
        <taxon>Bacillati</taxon>
        <taxon>Bacillota</taxon>
        <taxon>Bacilli</taxon>
        <taxon>Bacillales</taxon>
        <taxon>Bacillaceae</taxon>
        <taxon>Bacillus</taxon>
    </lineage>
</organism>
<feature type="transmembrane region" description="Helical" evidence="8">
    <location>
        <begin position="129"/>
        <end position="151"/>
    </location>
</feature>
<evidence type="ECO:0000313" key="9">
    <source>
        <dbReference type="EMBL" id="MDQ0176608.1"/>
    </source>
</evidence>
<dbReference type="Gene3D" id="1.20.1530.20">
    <property type="match status" value="2"/>
</dbReference>
<keyword evidence="3" id="KW-0813">Transport</keyword>
<evidence type="ECO:0000256" key="2">
    <source>
        <dbReference type="ARBA" id="ARBA00010145"/>
    </source>
</evidence>
<protein>
    <submittedName>
        <fullName evidence="9">Permease</fullName>
    </submittedName>
</protein>
<name>A0ABT9WTJ1_9BACI</name>
<gene>
    <name evidence="9" type="ORF">J2S08_002466</name>
</gene>
<sequence length="311" mass="33389">MEFTTILSSVAVMGIMIGIGMLLRKRLDFNADSQAMLISIIVNVAMPCIIIASIFQFPMDSHVFHLVFLTFMFSVLINIAGIGIGWLVARLMKYPNQKAKEMAIVSGLGNTGFIGIPLCAILFGPKGALLAAVFDAGLDFTLWSVGVLLLQKEAAFSFRSLKAMINIPMIAIIVGLTLGYFQFQPPTFIVSLTANLASIASPLAMMYIGLLVPTLWGKVGSISKLQLGIPIILKLLLFPTVTILILSLISLDMGITQVALVQSTMPTITIASIVFTKYRADGDMAAAATIFSTLLALCTIPVMVYVGGLFI</sequence>
<dbReference type="InterPro" id="IPR038770">
    <property type="entry name" value="Na+/solute_symporter_sf"/>
</dbReference>
<dbReference type="EMBL" id="JAUSTT010000014">
    <property type="protein sequence ID" value="MDQ0176608.1"/>
    <property type="molecule type" value="Genomic_DNA"/>
</dbReference>
<feature type="transmembrane region" description="Helical" evidence="8">
    <location>
        <begin position="63"/>
        <end position="89"/>
    </location>
</feature>
<dbReference type="InterPro" id="IPR004776">
    <property type="entry name" value="Mem_transp_PIN-like"/>
</dbReference>
<keyword evidence="5 8" id="KW-0812">Transmembrane</keyword>
<feature type="transmembrane region" description="Helical" evidence="8">
    <location>
        <begin position="189"/>
        <end position="215"/>
    </location>
</feature>
<evidence type="ECO:0000256" key="4">
    <source>
        <dbReference type="ARBA" id="ARBA00022475"/>
    </source>
</evidence>
<keyword evidence="10" id="KW-1185">Reference proteome</keyword>
<evidence type="ECO:0000313" key="10">
    <source>
        <dbReference type="Proteomes" id="UP001223586"/>
    </source>
</evidence>
<feature type="transmembrane region" description="Helical" evidence="8">
    <location>
        <begin position="163"/>
        <end position="183"/>
    </location>
</feature>
<comment type="caution">
    <text evidence="9">The sequence shown here is derived from an EMBL/GenBank/DDBJ whole genome shotgun (WGS) entry which is preliminary data.</text>
</comment>
<feature type="transmembrane region" description="Helical" evidence="8">
    <location>
        <begin position="35"/>
        <end position="57"/>
    </location>
</feature>
<feature type="transmembrane region" description="Helical" evidence="8">
    <location>
        <begin position="227"/>
        <end position="249"/>
    </location>
</feature>
<keyword evidence="4" id="KW-1003">Cell membrane</keyword>
<keyword evidence="7 8" id="KW-0472">Membrane</keyword>
<keyword evidence="6 8" id="KW-1133">Transmembrane helix</keyword>
<evidence type="ECO:0000256" key="7">
    <source>
        <dbReference type="ARBA" id="ARBA00023136"/>
    </source>
</evidence>
<comment type="similarity">
    <text evidence="2">Belongs to the auxin efflux carrier (TC 2.A.69) family.</text>
</comment>
<reference evidence="9 10" key="1">
    <citation type="submission" date="2023-07" db="EMBL/GenBank/DDBJ databases">
        <title>Genomic Encyclopedia of Type Strains, Phase IV (KMG-IV): sequencing the most valuable type-strain genomes for metagenomic binning, comparative biology and taxonomic classification.</title>
        <authorList>
            <person name="Goeker M."/>
        </authorList>
    </citation>
    <scope>NUCLEOTIDE SEQUENCE [LARGE SCALE GENOMIC DNA]</scope>
    <source>
        <strain evidence="9 10">DSM 23837</strain>
    </source>
</reference>
<feature type="transmembrane region" description="Helical" evidence="8">
    <location>
        <begin position="287"/>
        <end position="310"/>
    </location>
</feature>
<proteinExistence type="inferred from homology"/>
<evidence type="ECO:0000256" key="6">
    <source>
        <dbReference type="ARBA" id="ARBA00022989"/>
    </source>
</evidence>
<feature type="transmembrane region" description="Helical" evidence="8">
    <location>
        <begin position="6"/>
        <end position="23"/>
    </location>
</feature>
<evidence type="ECO:0000256" key="1">
    <source>
        <dbReference type="ARBA" id="ARBA00004651"/>
    </source>
</evidence>
<evidence type="ECO:0000256" key="3">
    <source>
        <dbReference type="ARBA" id="ARBA00022448"/>
    </source>
</evidence>